<organism evidence="2 3">
    <name type="scientific">Stylonychia lemnae</name>
    <name type="common">Ciliate</name>
    <dbReference type="NCBI Taxonomy" id="5949"/>
    <lineage>
        <taxon>Eukaryota</taxon>
        <taxon>Sar</taxon>
        <taxon>Alveolata</taxon>
        <taxon>Ciliophora</taxon>
        <taxon>Intramacronucleata</taxon>
        <taxon>Spirotrichea</taxon>
        <taxon>Stichotrichia</taxon>
        <taxon>Sporadotrichida</taxon>
        <taxon>Oxytrichidae</taxon>
        <taxon>Stylonychinae</taxon>
        <taxon>Stylonychia</taxon>
    </lineage>
</organism>
<sequence length="99" mass="11486">MSKVSSQVRKRTTAKQTKTSLEQISQLNQNAQLKYPMIHSNQTNFKLQQLSKYKILGHPFSTEPAYEIEKLKQGNEQAAYMDNLQKNQGIKRSTEFQTH</sequence>
<dbReference type="Proteomes" id="UP000039865">
    <property type="component" value="Unassembled WGS sequence"/>
</dbReference>
<evidence type="ECO:0000256" key="1">
    <source>
        <dbReference type="SAM" id="MobiDB-lite"/>
    </source>
</evidence>
<dbReference type="EMBL" id="CCKQ01003287">
    <property type="protein sequence ID" value="CDW74410.1"/>
    <property type="molecule type" value="Genomic_DNA"/>
</dbReference>
<reference evidence="2 3" key="1">
    <citation type="submission" date="2014-06" db="EMBL/GenBank/DDBJ databases">
        <authorList>
            <person name="Swart Estienne"/>
        </authorList>
    </citation>
    <scope>NUCLEOTIDE SEQUENCE [LARGE SCALE GENOMIC DNA]</scope>
    <source>
        <strain evidence="2 3">130c</strain>
    </source>
</reference>
<evidence type="ECO:0000313" key="3">
    <source>
        <dbReference type="Proteomes" id="UP000039865"/>
    </source>
</evidence>
<accession>A0A077ZX08</accession>
<dbReference type="InParanoid" id="A0A077ZX08"/>
<keyword evidence="3" id="KW-1185">Reference proteome</keyword>
<dbReference type="AlphaFoldDB" id="A0A077ZX08"/>
<protein>
    <submittedName>
        <fullName evidence="2">Uncharacterized protein</fullName>
    </submittedName>
</protein>
<evidence type="ECO:0000313" key="2">
    <source>
        <dbReference type="EMBL" id="CDW74410.1"/>
    </source>
</evidence>
<proteinExistence type="predicted"/>
<name>A0A077ZX08_STYLE</name>
<gene>
    <name evidence="2" type="primary">Contig18898.g20048</name>
    <name evidence="2" type="ORF">STYLEM_3389</name>
</gene>
<feature type="region of interest" description="Disordered" evidence="1">
    <location>
        <begin position="1"/>
        <end position="21"/>
    </location>
</feature>